<feature type="non-terminal residue" evidence="2">
    <location>
        <position position="288"/>
    </location>
</feature>
<accession>D8U660</accession>
<name>D8U660_VOLCA</name>
<keyword evidence="3" id="KW-1185">Reference proteome</keyword>
<dbReference type="InterPro" id="IPR000286">
    <property type="entry name" value="HDACs"/>
</dbReference>
<proteinExistence type="predicted"/>
<dbReference type="GO" id="GO:0005737">
    <property type="term" value="C:cytoplasm"/>
    <property type="evidence" value="ECO:0007669"/>
    <property type="project" value="TreeGrafter"/>
</dbReference>
<dbReference type="InParanoid" id="D8U660"/>
<feature type="non-terminal residue" evidence="2">
    <location>
        <position position="1"/>
    </location>
</feature>
<dbReference type="InterPro" id="IPR023696">
    <property type="entry name" value="Ureohydrolase_dom_sf"/>
</dbReference>
<dbReference type="STRING" id="3068.D8U660"/>
<reference evidence="2 3" key="1">
    <citation type="journal article" date="2010" name="Science">
        <title>Genomic analysis of organismal complexity in the multicellular green alga Volvox carteri.</title>
        <authorList>
            <person name="Prochnik S.E."/>
            <person name="Umen J."/>
            <person name="Nedelcu A.M."/>
            <person name="Hallmann A."/>
            <person name="Miller S.M."/>
            <person name="Nishii I."/>
            <person name="Ferris P."/>
            <person name="Kuo A."/>
            <person name="Mitros T."/>
            <person name="Fritz-Laylin L.K."/>
            <person name="Hellsten U."/>
            <person name="Chapman J."/>
            <person name="Simakov O."/>
            <person name="Rensing S.A."/>
            <person name="Terry A."/>
            <person name="Pangilinan J."/>
            <person name="Kapitonov V."/>
            <person name="Jurka J."/>
            <person name="Salamov A."/>
            <person name="Shapiro H."/>
            <person name="Schmutz J."/>
            <person name="Grimwood J."/>
            <person name="Lindquist E."/>
            <person name="Lucas S."/>
            <person name="Grigoriev I.V."/>
            <person name="Schmitt R."/>
            <person name="Kirk D."/>
            <person name="Rokhsar D.S."/>
        </authorList>
    </citation>
    <scope>NUCLEOTIDE SEQUENCE [LARGE SCALE GENOMIC DNA]</scope>
    <source>
        <strain evidence="3">f. Nagariensis / Eve</strain>
    </source>
</reference>
<dbReference type="GO" id="GO:0040029">
    <property type="term" value="P:epigenetic regulation of gene expression"/>
    <property type="evidence" value="ECO:0007669"/>
    <property type="project" value="TreeGrafter"/>
</dbReference>
<dbReference type="eggNOG" id="KOG1343">
    <property type="taxonomic scope" value="Eukaryota"/>
</dbReference>
<organism evidence="3">
    <name type="scientific">Volvox carteri f. nagariensis</name>
    <dbReference type="NCBI Taxonomy" id="3068"/>
    <lineage>
        <taxon>Eukaryota</taxon>
        <taxon>Viridiplantae</taxon>
        <taxon>Chlorophyta</taxon>
        <taxon>core chlorophytes</taxon>
        <taxon>Chlorophyceae</taxon>
        <taxon>CS clade</taxon>
        <taxon>Chlamydomonadales</taxon>
        <taxon>Volvocaceae</taxon>
        <taxon>Volvox</taxon>
    </lineage>
</organism>
<dbReference type="InterPro" id="IPR037138">
    <property type="entry name" value="His_deacetylse_dom_sf"/>
</dbReference>
<gene>
    <name evidence="2" type="ORF">VOLCADRAFT_44151</name>
</gene>
<dbReference type="GO" id="GO:0004407">
    <property type="term" value="F:histone deacetylase activity"/>
    <property type="evidence" value="ECO:0007669"/>
    <property type="project" value="TreeGrafter"/>
</dbReference>
<dbReference type="RefSeq" id="XP_002954079.1">
    <property type="nucleotide sequence ID" value="XM_002954033.1"/>
</dbReference>
<sequence>ERLRAIMSHLHSRGLLQRCRLLSCRPATDPELLSVHSPELVAAQQQQCRSLCADTLYNAHTCTAALLAAGAAADIGSALARGEVRAAMAVMRPPGAQAGYDVARGGCYLNNVAVAAAAALSAGLQRVMIVDWDVHHGRGTEEIFASDPRVMVVSMHRYDSETYPGSGAVEDVGEGAAEGTTLNVAFGRGSQGAGGLVDGDLLSAVLHVVLPVAYQFRPQLVLVAAGFGALKGDPIGGCSCTPAVFAHLTHLLSGVSPRGALGLLLEGGYNLAATSEAVEGCVRVLLGE</sequence>
<dbReference type="PRINTS" id="PR01270">
    <property type="entry name" value="HDASUPER"/>
</dbReference>
<dbReference type="GO" id="GO:0000118">
    <property type="term" value="C:histone deacetylase complex"/>
    <property type="evidence" value="ECO:0007669"/>
    <property type="project" value="TreeGrafter"/>
</dbReference>
<evidence type="ECO:0000313" key="2">
    <source>
        <dbReference type="EMBL" id="EFJ44796.1"/>
    </source>
</evidence>
<dbReference type="Gene3D" id="3.40.800.20">
    <property type="entry name" value="Histone deacetylase domain"/>
    <property type="match status" value="1"/>
</dbReference>
<evidence type="ECO:0000259" key="1">
    <source>
        <dbReference type="Pfam" id="PF00850"/>
    </source>
</evidence>
<dbReference type="KEGG" id="vcn:VOLCADRAFT_44151"/>
<dbReference type="PANTHER" id="PTHR10625">
    <property type="entry name" value="HISTONE DEACETYLASE HDAC1-RELATED"/>
    <property type="match status" value="1"/>
</dbReference>
<dbReference type="Proteomes" id="UP000001058">
    <property type="component" value="Unassembled WGS sequence"/>
</dbReference>
<dbReference type="Pfam" id="PF00850">
    <property type="entry name" value="Hist_deacetyl"/>
    <property type="match status" value="1"/>
</dbReference>
<evidence type="ECO:0000313" key="3">
    <source>
        <dbReference type="Proteomes" id="UP000001058"/>
    </source>
</evidence>
<dbReference type="CDD" id="cd09992">
    <property type="entry name" value="HDAC_classII"/>
    <property type="match status" value="1"/>
</dbReference>
<dbReference type="GeneID" id="9626029"/>
<feature type="domain" description="Histone deacetylase" evidence="1">
    <location>
        <begin position="1"/>
        <end position="284"/>
    </location>
</feature>
<dbReference type="EMBL" id="GL378361">
    <property type="protein sequence ID" value="EFJ44796.1"/>
    <property type="molecule type" value="Genomic_DNA"/>
</dbReference>
<dbReference type="SUPFAM" id="SSF52768">
    <property type="entry name" value="Arginase/deacetylase"/>
    <property type="match status" value="1"/>
</dbReference>
<protein>
    <recommendedName>
        <fullName evidence="1">Histone deacetylase domain-containing protein</fullName>
    </recommendedName>
</protein>
<dbReference type="AlphaFoldDB" id="D8U660"/>
<dbReference type="FunCoup" id="D8U660">
    <property type="interactions" value="373"/>
</dbReference>
<dbReference type="OrthoDB" id="424012at2759"/>
<dbReference type="InterPro" id="IPR023801">
    <property type="entry name" value="His_deacetylse_dom"/>
</dbReference>
<dbReference type="PANTHER" id="PTHR10625:SF25">
    <property type="entry name" value="HISTONE DEACETYLASE 18-RELATED"/>
    <property type="match status" value="1"/>
</dbReference>